<accession>A0A1L9V6B2</accession>
<dbReference type="VEuPathDB" id="FungiDB:ASPGLDRAFT_42539"/>
<keyword evidence="4" id="KW-1185">Reference proteome</keyword>
<dbReference type="EMBL" id="KV878890">
    <property type="protein sequence ID" value="OJJ87519.1"/>
    <property type="molecule type" value="Genomic_DNA"/>
</dbReference>
<dbReference type="EMBL" id="KV878918">
    <property type="protein sequence ID" value="OJJ79465.1"/>
    <property type="molecule type" value="Genomic_DNA"/>
</dbReference>
<sequence>MGTNTPPRTSWEPRRKEALNTQIIAYKIKQMNKKQIANKIVANDWFAELACQGKIEGT</sequence>
<evidence type="ECO:0000313" key="4">
    <source>
        <dbReference type="Proteomes" id="UP000184300"/>
    </source>
</evidence>
<dbReference type="Proteomes" id="UP000184300">
    <property type="component" value="Unassembled WGS sequence"/>
</dbReference>
<organism evidence="1 4">
    <name type="scientific">Aspergillus glaucus CBS 516.65</name>
    <dbReference type="NCBI Taxonomy" id="1160497"/>
    <lineage>
        <taxon>Eukaryota</taxon>
        <taxon>Fungi</taxon>
        <taxon>Dikarya</taxon>
        <taxon>Ascomycota</taxon>
        <taxon>Pezizomycotina</taxon>
        <taxon>Eurotiomycetes</taxon>
        <taxon>Eurotiomycetidae</taxon>
        <taxon>Eurotiales</taxon>
        <taxon>Aspergillaceae</taxon>
        <taxon>Aspergillus</taxon>
        <taxon>Aspergillus subgen. Aspergillus</taxon>
    </lineage>
</organism>
<proteinExistence type="predicted"/>
<name>A0A1L9V6B2_ASPGL</name>
<evidence type="ECO:0000313" key="2">
    <source>
        <dbReference type="EMBL" id="OJJ82006.1"/>
    </source>
</evidence>
<protein>
    <submittedName>
        <fullName evidence="1">Uncharacterized protein</fullName>
    </submittedName>
</protein>
<dbReference type="AlphaFoldDB" id="A0A1L9V6B2"/>
<reference evidence="1" key="1">
    <citation type="submission" date="2015-09" db="EMBL/GenBank/DDBJ databases">
        <title>Genomic diversity in the industrially and medically important fungal genus Aspergillus.</title>
        <authorList>
            <consortium name="DOE Joint Genome Institute"/>
            <person name="Riley R."/>
            <person name="Labutti K."/>
            <person name="Clum A."/>
            <person name="Sun H."/>
            <person name="Wiebenga A."/>
            <person name="De Vries R.P."/>
            <person name="Grigoriev I.V."/>
        </authorList>
    </citation>
    <scope>NUCLEOTIDE SEQUENCE [LARGE SCALE GENOMIC DNA]</scope>
    <source>
        <strain evidence="1">CBS 516.65</strain>
    </source>
</reference>
<dbReference type="GeneID" id="34461885"/>
<dbReference type="RefSeq" id="XP_022404202.1">
    <property type="nucleotide sequence ID" value="XM_022545624.1"/>
</dbReference>
<dbReference type="EMBL" id="KV878903">
    <property type="protein sequence ID" value="OJJ82006.1"/>
    <property type="molecule type" value="Genomic_DNA"/>
</dbReference>
<dbReference type="VEuPathDB" id="FungiDB:ASPGLDRAFT_52729"/>
<dbReference type="VEuPathDB" id="FungiDB:ASPGLDRAFT_49393"/>
<reference evidence="4" key="2">
    <citation type="journal article" date="2017" name="Genome Biol.">
        <title>Comparative genomics reveals high biological diversity and specific adaptations in the industrially and medically important fungal genus Aspergillus.</title>
        <authorList>
            <person name="de Vries R.P."/>
            <person name="Riley R."/>
            <person name="Wiebenga A."/>
            <person name="Aguilar-Osorio G."/>
            <person name="Amillis S."/>
            <person name="Uchima C.A."/>
            <person name="Anderluh G."/>
            <person name="Asadollahi M."/>
            <person name="Askin M."/>
            <person name="Barry K."/>
            <person name="Battaglia E."/>
            <person name="Bayram O."/>
            <person name="Benocci T."/>
            <person name="Braus-Stromeyer S.A."/>
            <person name="Caldana C."/>
            <person name="Canovas D."/>
            <person name="Cerqueira G.C."/>
            <person name="Chen F."/>
            <person name="Chen W."/>
            <person name="Choi C."/>
            <person name="Clum A."/>
            <person name="Dos Santos R.A."/>
            <person name="Damasio A.R."/>
            <person name="Diallinas G."/>
            <person name="Emri T."/>
            <person name="Fekete E."/>
            <person name="Flipphi M."/>
            <person name="Freyberg S."/>
            <person name="Gallo A."/>
            <person name="Gournas C."/>
            <person name="Habgood R."/>
            <person name="Hainaut M."/>
            <person name="Harispe M.L."/>
            <person name="Henrissat B."/>
            <person name="Hilden K.S."/>
            <person name="Hope R."/>
            <person name="Hossain A."/>
            <person name="Karabika E."/>
            <person name="Karaffa L."/>
            <person name="Karanyi Z."/>
            <person name="Krasevec N."/>
            <person name="Kuo A."/>
            <person name="Kusch H."/>
            <person name="LaButti K."/>
            <person name="Lagendijk E.L."/>
            <person name="Lapidus A."/>
            <person name="Levasseur A."/>
            <person name="Lindquist E."/>
            <person name="Lipzen A."/>
            <person name="Logrieco A.F."/>
            <person name="MacCabe A."/>
            <person name="Maekelae M.R."/>
            <person name="Malavazi I."/>
            <person name="Melin P."/>
            <person name="Meyer V."/>
            <person name="Mielnichuk N."/>
            <person name="Miskei M."/>
            <person name="Molnar A.P."/>
            <person name="Mule G."/>
            <person name="Ngan C.Y."/>
            <person name="Orejas M."/>
            <person name="Orosz E."/>
            <person name="Ouedraogo J.P."/>
            <person name="Overkamp K.M."/>
            <person name="Park H.-S."/>
            <person name="Perrone G."/>
            <person name="Piumi F."/>
            <person name="Punt P.J."/>
            <person name="Ram A.F."/>
            <person name="Ramon A."/>
            <person name="Rauscher S."/>
            <person name="Record E."/>
            <person name="Riano-Pachon D.M."/>
            <person name="Robert V."/>
            <person name="Roehrig J."/>
            <person name="Ruller R."/>
            <person name="Salamov A."/>
            <person name="Salih N.S."/>
            <person name="Samson R.A."/>
            <person name="Sandor E."/>
            <person name="Sanguinetti M."/>
            <person name="Schuetze T."/>
            <person name="Sepcic K."/>
            <person name="Shelest E."/>
            <person name="Sherlock G."/>
            <person name="Sophianopoulou V."/>
            <person name="Squina F.M."/>
            <person name="Sun H."/>
            <person name="Susca A."/>
            <person name="Todd R.B."/>
            <person name="Tsang A."/>
            <person name="Unkles S.E."/>
            <person name="van de Wiele N."/>
            <person name="van Rossen-Uffink D."/>
            <person name="Oliveira J.V."/>
            <person name="Vesth T.C."/>
            <person name="Visser J."/>
            <person name="Yu J.-H."/>
            <person name="Zhou M."/>
            <person name="Andersen M.R."/>
            <person name="Archer D.B."/>
            <person name="Baker S.E."/>
            <person name="Benoit I."/>
            <person name="Brakhage A.A."/>
            <person name="Braus G.H."/>
            <person name="Fischer R."/>
            <person name="Frisvad J.C."/>
            <person name="Goldman G.H."/>
            <person name="Houbraken J."/>
            <person name="Oakley B."/>
            <person name="Pocsi I."/>
            <person name="Scazzocchio C."/>
            <person name="Seiboth B."/>
            <person name="vanKuyk P.A."/>
            <person name="Wortman J."/>
            <person name="Dyer P.S."/>
            <person name="Grigoriev I.V."/>
        </authorList>
    </citation>
    <scope>NUCLEOTIDE SEQUENCE [LARGE SCALE GENOMIC DNA]</scope>
    <source>
        <strain evidence="4">CBS 516.65</strain>
    </source>
</reference>
<evidence type="ECO:0000313" key="3">
    <source>
        <dbReference type="EMBL" id="OJJ87519.1"/>
    </source>
</evidence>
<gene>
    <name evidence="3" type="ORF">ASPGLDRAFT_42539</name>
    <name evidence="2" type="ORF">ASPGLDRAFT_49393</name>
    <name evidence="1" type="ORF">ASPGLDRAFT_52729</name>
</gene>
<evidence type="ECO:0000313" key="1">
    <source>
        <dbReference type="EMBL" id="OJJ79465.1"/>
    </source>
</evidence>